<dbReference type="EMBL" id="CAFBLR010000020">
    <property type="protein sequence ID" value="CAB4863643.1"/>
    <property type="molecule type" value="Genomic_DNA"/>
</dbReference>
<feature type="domain" description="AMP-binding enzyme C-terminal" evidence="4">
    <location>
        <begin position="474"/>
        <end position="550"/>
    </location>
</feature>
<dbReference type="InterPro" id="IPR000873">
    <property type="entry name" value="AMP-dep_synth/lig_dom"/>
</dbReference>
<dbReference type="InterPro" id="IPR050237">
    <property type="entry name" value="ATP-dep_AMP-bd_enzyme"/>
</dbReference>
<dbReference type="AlphaFoldDB" id="A0A6J6P910"/>
<evidence type="ECO:0000313" key="5">
    <source>
        <dbReference type="EMBL" id="CAB4695277.1"/>
    </source>
</evidence>
<dbReference type="GO" id="GO:0016878">
    <property type="term" value="F:acid-thiol ligase activity"/>
    <property type="evidence" value="ECO:0007669"/>
    <property type="project" value="UniProtKB-ARBA"/>
</dbReference>
<sequence>MPRAEALALLTEPGAEFEVRCATINGIQMPVFVNALPSLREALANTEAFGDATFLVFEGERYTYAEHFALAAGLGRHFVDAYGVRKGDRVVIAARNYPEWAVAFWATVSIGAVAVPLNAWWTASELAYAISDSRASVLFADTERWDRLKDAIDTFGLRGVVVSRHQGELPSGVDRWETLRDQFDRSARLLATEVSYSDIATIMYTSGTTGNPKGAVASHLSHCTNIKNMAFMGALNTTIAGVVPLDPDAPPPQQPASLQVFPFFHIGGLSGLYLAAAFGSKLVTMYKWDVDQAIDILARERITTTSLVPMLLRQLLESPRIDELDTSALGAISSGGASVPPDLINKIEKTFDTRVTPANGYGLTETTSAIVLNSGLEYFTHPSSIGRPVLVAEVRIVDEDGNDCPPGAVGELWVRGPNVVNGYWNKPAETADAFVDGWFRTGDLGHQDDEGFLYVVDRLKDVVIRGGENVYSSEVEAVMFEHPAVADVAIIGLPHRSYGEEVAAVVQLQPGAQATASELQEFVAARLARFKTPSVIFFWDEPLPRTATGKVLKRDLREAVRPS</sequence>
<gene>
    <name evidence="5" type="ORF">UFOPK2602_00255</name>
    <name evidence="6" type="ORF">UFOPK2806_02104</name>
    <name evidence="7" type="ORF">UFOPK3417_00364</name>
    <name evidence="8" type="ORF">UFOPK4306_00885</name>
</gene>
<evidence type="ECO:0000313" key="6">
    <source>
        <dbReference type="EMBL" id="CAB4766083.1"/>
    </source>
</evidence>
<dbReference type="SUPFAM" id="SSF56801">
    <property type="entry name" value="Acetyl-CoA synthetase-like"/>
    <property type="match status" value="1"/>
</dbReference>
<dbReference type="InterPro" id="IPR020845">
    <property type="entry name" value="AMP-binding_CS"/>
</dbReference>
<dbReference type="EMBL" id="CAEZXX010000009">
    <property type="protein sequence ID" value="CAB4695277.1"/>
    <property type="molecule type" value="Genomic_DNA"/>
</dbReference>
<dbReference type="EMBL" id="CAFBQP010000027">
    <property type="protein sequence ID" value="CAB5059601.1"/>
    <property type="molecule type" value="Genomic_DNA"/>
</dbReference>
<name>A0A6J6P910_9ZZZZ</name>
<proteinExistence type="inferred from homology"/>
<feature type="domain" description="AMP-dependent synthetase/ligase" evidence="3">
    <location>
        <begin position="46"/>
        <end position="424"/>
    </location>
</feature>
<dbReference type="PANTHER" id="PTHR43767:SF1">
    <property type="entry name" value="NONRIBOSOMAL PEPTIDE SYNTHASE PES1 (EUROFUNG)-RELATED"/>
    <property type="match status" value="1"/>
</dbReference>
<evidence type="ECO:0000259" key="3">
    <source>
        <dbReference type="Pfam" id="PF00501"/>
    </source>
</evidence>
<dbReference type="InterPro" id="IPR025110">
    <property type="entry name" value="AMP-bd_C"/>
</dbReference>
<dbReference type="Pfam" id="PF00501">
    <property type="entry name" value="AMP-binding"/>
    <property type="match status" value="1"/>
</dbReference>
<evidence type="ECO:0000256" key="2">
    <source>
        <dbReference type="ARBA" id="ARBA00022598"/>
    </source>
</evidence>
<accession>A0A6J6P910</accession>
<evidence type="ECO:0000313" key="8">
    <source>
        <dbReference type="EMBL" id="CAB5059601.1"/>
    </source>
</evidence>
<dbReference type="FunFam" id="3.30.300.30:FF:000008">
    <property type="entry name" value="2,3-dihydroxybenzoate-AMP ligase"/>
    <property type="match status" value="1"/>
</dbReference>
<dbReference type="PROSITE" id="PS00455">
    <property type="entry name" value="AMP_BINDING"/>
    <property type="match status" value="1"/>
</dbReference>
<evidence type="ECO:0000313" key="7">
    <source>
        <dbReference type="EMBL" id="CAB4863643.1"/>
    </source>
</evidence>
<comment type="similarity">
    <text evidence="1">Belongs to the ATP-dependent AMP-binding enzyme family.</text>
</comment>
<protein>
    <submittedName>
        <fullName evidence="5">Unannotated protein</fullName>
    </submittedName>
</protein>
<dbReference type="Gene3D" id="3.30.300.30">
    <property type="match status" value="1"/>
</dbReference>
<dbReference type="EMBL" id="CAEZYY010000038">
    <property type="protein sequence ID" value="CAB4766083.1"/>
    <property type="molecule type" value="Genomic_DNA"/>
</dbReference>
<dbReference type="InterPro" id="IPR045851">
    <property type="entry name" value="AMP-bd_C_sf"/>
</dbReference>
<dbReference type="InterPro" id="IPR042099">
    <property type="entry name" value="ANL_N_sf"/>
</dbReference>
<dbReference type="Pfam" id="PF13193">
    <property type="entry name" value="AMP-binding_C"/>
    <property type="match status" value="1"/>
</dbReference>
<dbReference type="PANTHER" id="PTHR43767">
    <property type="entry name" value="LONG-CHAIN-FATTY-ACID--COA LIGASE"/>
    <property type="match status" value="1"/>
</dbReference>
<evidence type="ECO:0000256" key="1">
    <source>
        <dbReference type="ARBA" id="ARBA00006432"/>
    </source>
</evidence>
<evidence type="ECO:0000259" key="4">
    <source>
        <dbReference type="Pfam" id="PF13193"/>
    </source>
</evidence>
<keyword evidence="2" id="KW-0436">Ligase</keyword>
<organism evidence="5">
    <name type="scientific">freshwater metagenome</name>
    <dbReference type="NCBI Taxonomy" id="449393"/>
    <lineage>
        <taxon>unclassified sequences</taxon>
        <taxon>metagenomes</taxon>
        <taxon>ecological metagenomes</taxon>
    </lineage>
</organism>
<dbReference type="Gene3D" id="3.40.50.12780">
    <property type="entry name" value="N-terminal domain of ligase-like"/>
    <property type="match status" value="1"/>
</dbReference>
<reference evidence="5" key="1">
    <citation type="submission" date="2020-05" db="EMBL/GenBank/DDBJ databases">
        <authorList>
            <person name="Chiriac C."/>
            <person name="Salcher M."/>
            <person name="Ghai R."/>
            <person name="Kavagutti S V."/>
        </authorList>
    </citation>
    <scope>NUCLEOTIDE SEQUENCE</scope>
</reference>